<gene>
    <name evidence="3" type="ORF">GT019_30550</name>
</gene>
<accession>A0ABW9Y186</accession>
<reference evidence="3 4" key="1">
    <citation type="submission" date="2020-01" db="EMBL/GenBank/DDBJ databases">
        <title>Paenibacillus soybeanensis sp. nov. isolated from the nodules of soybean (Glycine max(L.) Merr).</title>
        <authorList>
            <person name="Wang H."/>
        </authorList>
    </citation>
    <scope>NUCLEOTIDE SEQUENCE [LARGE SCALE GENOMIC DNA]</scope>
    <source>
        <strain evidence="3 4">T1</strain>
    </source>
</reference>
<keyword evidence="2" id="KW-0812">Transmembrane</keyword>
<keyword evidence="2" id="KW-1133">Transmembrane helix</keyword>
<dbReference type="SUPFAM" id="SSF53850">
    <property type="entry name" value="Periplasmic binding protein-like II"/>
    <property type="match status" value="1"/>
</dbReference>
<dbReference type="EMBL" id="JAAAMV010000037">
    <property type="protein sequence ID" value="NBD28226.1"/>
    <property type="molecule type" value="Genomic_DNA"/>
</dbReference>
<dbReference type="PANTHER" id="PTHR43649">
    <property type="entry name" value="ARABINOSE-BINDING PROTEIN-RELATED"/>
    <property type="match status" value="1"/>
</dbReference>
<feature type="transmembrane region" description="Helical" evidence="2">
    <location>
        <begin position="21"/>
        <end position="38"/>
    </location>
</feature>
<protein>
    <submittedName>
        <fullName evidence="3">Extracellular solute-binding protein</fullName>
    </submittedName>
</protein>
<evidence type="ECO:0000256" key="1">
    <source>
        <dbReference type="SAM" id="MobiDB-lite"/>
    </source>
</evidence>
<dbReference type="InterPro" id="IPR050490">
    <property type="entry name" value="Bact_solute-bd_prot1"/>
</dbReference>
<dbReference type="Proteomes" id="UP000665561">
    <property type="component" value="Unassembled WGS sequence"/>
</dbReference>
<dbReference type="RefSeq" id="WP_161747240.1">
    <property type="nucleotide sequence ID" value="NZ_JAAAMV010000037.1"/>
</dbReference>
<evidence type="ECO:0000313" key="3">
    <source>
        <dbReference type="EMBL" id="NBD28226.1"/>
    </source>
</evidence>
<dbReference type="Gene3D" id="3.40.190.10">
    <property type="entry name" value="Periplasmic binding protein-like II"/>
    <property type="match status" value="2"/>
</dbReference>
<feature type="region of interest" description="Disordered" evidence="1">
    <location>
        <begin position="46"/>
        <end position="66"/>
    </location>
</feature>
<evidence type="ECO:0000256" key="2">
    <source>
        <dbReference type="SAM" id="Phobius"/>
    </source>
</evidence>
<evidence type="ECO:0000313" key="4">
    <source>
        <dbReference type="Proteomes" id="UP000665561"/>
    </source>
</evidence>
<comment type="caution">
    <text evidence="3">The sequence shown here is derived from an EMBL/GenBank/DDBJ whole genome shotgun (WGS) entry which is preliminary data.</text>
</comment>
<name>A0ABW9Y186_9BACL</name>
<keyword evidence="2" id="KW-0472">Membrane</keyword>
<dbReference type="PANTHER" id="PTHR43649:SF17">
    <property type="entry name" value="ABC TRANSPORTER SOLUTE BINDING PROTEIN-SUGAR TRANSPORT"/>
    <property type="match status" value="1"/>
</dbReference>
<sequence>MAQHIEDNQIEKGVFALKAKKWLSLFLAATMLLVLLAACSQNNSGSASSSNDSSNSSGSQPASNSSKPVSVNLFAGTSSFNGNLDTNWFTKYAEEKFNIDINWTVVPNTDIGTKQPILLASGQYPDIFWAGSFNNADLLKYGKQGVLIPLNDLIQKYAPNVWNAIQNTPALKQGIFAPDGNVYGLPFYNYCLHCYYSHKVWVYKPLLDKYNLSLPATTEDFDHMLEVFKENGILPLTGSTDGWNSDPTTFLMNSFIYDDGGDHLNITDGKIGFSPIQDQWRQGLEYIHGLYSKGLISTAAFTQTNDVLAKQAINHEVGVVPWGCMNCVVGADHMSDIVNWETIPPLAGPDGVQYASFAGNGVSGAVFAITNSAKEDEKIAIMKLLDYMWTTEGTTIANLGPEGKYWSKANEGEKGLVGTQAAYNLTSQPPSPFTWGWDQLGPFNQSEEWRNGIVAKPPFATDGSGSEALLQYYTLRDYAGKQPKEVVPASIWIKPEDSQSYAQLKTSINNYVKQWTAEFIVGHKSLDKDWDGYVSGVKKLGLDQYLDITESAMVQPFDTSTFQKDEEVVKFLESIK</sequence>
<organism evidence="3 4">
    <name type="scientific">Paenibacillus glycinis</name>
    <dbReference type="NCBI Taxonomy" id="2697035"/>
    <lineage>
        <taxon>Bacteria</taxon>
        <taxon>Bacillati</taxon>
        <taxon>Bacillota</taxon>
        <taxon>Bacilli</taxon>
        <taxon>Bacillales</taxon>
        <taxon>Paenibacillaceae</taxon>
        <taxon>Paenibacillus</taxon>
    </lineage>
</organism>
<keyword evidence="4" id="KW-1185">Reference proteome</keyword>
<proteinExistence type="predicted"/>